<keyword evidence="4 8" id="KW-0812">Transmembrane</keyword>
<evidence type="ECO:0000256" key="3">
    <source>
        <dbReference type="ARBA" id="ARBA00022448"/>
    </source>
</evidence>
<feature type="repeat" description="Solcar" evidence="8">
    <location>
        <begin position="202"/>
        <end position="288"/>
    </location>
</feature>
<dbReference type="InterPro" id="IPR023395">
    <property type="entry name" value="MCP_dom_sf"/>
</dbReference>
<dbReference type="Proteomes" id="UP000031668">
    <property type="component" value="Unassembled WGS sequence"/>
</dbReference>
<gene>
    <name evidence="11" type="ORF">RF11_12895</name>
</gene>
<evidence type="ECO:0000256" key="4">
    <source>
        <dbReference type="ARBA" id="ARBA00022692"/>
    </source>
</evidence>
<sequence>MRDPNIYERVDWKHFLAGSFAAAMATVTMHPLDVLKARAQVGYLEKDGKFEKYIKNIRYIWRTQGFIGFYKGLTPNVIGHALAWGISMHFFHTSRQTFLLNTGSDKVPLSADFVFATIATMIVAVGLNPIWVVKLKMSTNKPGGIYTGVFKTIFAVYKKSGICGFYSGVTFGILASVHSGLLLTFYEHAKVLLQYLSGTEELTGGQNVIASTVSKCMACVITYPFQMMKSRVQHRRGMNTPQSHKEIFKDVWGTGRVFSFYRGIFSSTWRLLPALCLNLYLFEEFRKKIGRSY</sequence>
<evidence type="ECO:0000313" key="12">
    <source>
        <dbReference type="Proteomes" id="UP000031668"/>
    </source>
</evidence>
<keyword evidence="5" id="KW-0677">Repeat</keyword>
<evidence type="ECO:0000256" key="9">
    <source>
        <dbReference type="RuleBase" id="RU000488"/>
    </source>
</evidence>
<dbReference type="InterPro" id="IPR018108">
    <property type="entry name" value="MCP_transmembrane"/>
</dbReference>
<evidence type="ECO:0000256" key="8">
    <source>
        <dbReference type="PROSITE-ProRule" id="PRU00282"/>
    </source>
</evidence>
<dbReference type="PANTHER" id="PTHR45683">
    <property type="entry name" value="MITOCHONDRIAL NICOTINAMIDE ADENINE DINUCLEOTIDE TRANSPORTER 1-RELATED-RELATED"/>
    <property type="match status" value="1"/>
</dbReference>
<evidence type="ECO:0000256" key="2">
    <source>
        <dbReference type="ARBA" id="ARBA00006375"/>
    </source>
</evidence>
<organism evidence="11 12">
    <name type="scientific">Thelohanellus kitauei</name>
    <name type="common">Myxosporean</name>
    <dbReference type="NCBI Taxonomy" id="669202"/>
    <lineage>
        <taxon>Eukaryota</taxon>
        <taxon>Metazoa</taxon>
        <taxon>Cnidaria</taxon>
        <taxon>Myxozoa</taxon>
        <taxon>Myxosporea</taxon>
        <taxon>Bivalvulida</taxon>
        <taxon>Platysporina</taxon>
        <taxon>Myxobolidae</taxon>
        <taxon>Thelohanellus</taxon>
    </lineage>
</organism>
<feature type="repeat" description="Solcar" evidence="8">
    <location>
        <begin position="107"/>
        <end position="192"/>
    </location>
</feature>
<feature type="repeat" description="Solcar" evidence="8">
    <location>
        <begin position="9"/>
        <end position="97"/>
    </location>
</feature>
<keyword evidence="12" id="KW-1185">Reference proteome</keyword>
<dbReference type="EMBL" id="JWZT01005339">
    <property type="protein sequence ID" value="KII61479.1"/>
    <property type="molecule type" value="Genomic_DNA"/>
</dbReference>
<evidence type="ECO:0000256" key="6">
    <source>
        <dbReference type="ARBA" id="ARBA00022989"/>
    </source>
</evidence>
<keyword evidence="7 8" id="KW-0472">Membrane</keyword>
<accession>A0A0C2MAW5</accession>
<comment type="similarity">
    <text evidence="2 9">Belongs to the mitochondrial carrier (TC 2.A.29) family.</text>
</comment>
<reference evidence="11 12" key="1">
    <citation type="journal article" date="2014" name="Genome Biol. Evol.">
        <title>The genome of the myxosporean Thelohanellus kitauei shows adaptations to nutrient acquisition within its fish host.</title>
        <authorList>
            <person name="Yang Y."/>
            <person name="Xiong J."/>
            <person name="Zhou Z."/>
            <person name="Huo F."/>
            <person name="Miao W."/>
            <person name="Ran C."/>
            <person name="Liu Y."/>
            <person name="Zhang J."/>
            <person name="Feng J."/>
            <person name="Wang M."/>
            <person name="Wang M."/>
            <person name="Wang L."/>
            <person name="Yao B."/>
        </authorList>
    </citation>
    <scope>NUCLEOTIDE SEQUENCE [LARGE SCALE GENOMIC DNA]</scope>
    <source>
        <strain evidence="11">Wuqing</strain>
    </source>
</reference>
<comment type="caution">
    <text evidence="11">The sequence shown here is derived from an EMBL/GenBank/DDBJ whole genome shotgun (WGS) entry which is preliminary data.</text>
</comment>
<dbReference type="GO" id="GO:0016020">
    <property type="term" value="C:membrane"/>
    <property type="evidence" value="ECO:0007669"/>
    <property type="project" value="UniProtKB-SubCell"/>
</dbReference>
<dbReference type="OrthoDB" id="428293at2759"/>
<dbReference type="SUPFAM" id="SSF103506">
    <property type="entry name" value="Mitochondrial carrier"/>
    <property type="match status" value="1"/>
</dbReference>
<dbReference type="Pfam" id="PF00153">
    <property type="entry name" value="Mito_carr"/>
    <property type="match status" value="3"/>
</dbReference>
<keyword evidence="6 10" id="KW-1133">Transmembrane helix</keyword>
<dbReference type="GO" id="GO:0055085">
    <property type="term" value="P:transmembrane transport"/>
    <property type="evidence" value="ECO:0007669"/>
    <property type="project" value="InterPro"/>
</dbReference>
<evidence type="ECO:0000313" key="11">
    <source>
        <dbReference type="EMBL" id="KII61479.1"/>
    </source>
</evidence>
<dbReference type="GO" id="GO:0006862">
    <property type="term" value="P:nucleotide transport"/>
    <property type="evidence" value="ECO:0007669"/>
    <property type="project" value="InterPro"/>
</dbReference>
<name>A0A0C2MAW5_THEKT</name>
<dbReference type="PROSITE" id="PS50920">
    <property type="entry name" value="SOLCAR"/>
    <property type="match status" value="3"/>
</dbReference>
<comment type="subcellular location">
    <subcellularLocation>
        <location evidence="1">Membrane</location>
        <topology evidence="1">Multi-pass membrane protein</topology>
    </subcellularLocation>
</comment>
<protein>
    <submittedName>
        <fullName evidence="11">Mitochondrial substrate carrier family protein M</fullName>
    </submittedName>
</protein>
<evidence type="ECO:0000256" key="7">
    <source>
        <dbReference type="ARBA" id="ARBA00023136"/>
    </source>
</evidence>
<proteinExistence type="inferred from homology"/>
<evidence type="ECO:0000256" key="1">
    <source>
        <dbReference type="ARBA" id="ARBA00004141"/>
    </source>
</evidence>
<evidence type="ECO:0000256" key="5">
    <source>
        <dbReference type="ARBA" id="ARBA00022737"/>
    </source>
</evidence>
<feature type="transmembrane region" description="Helical" evidence="10">
    <location>
        <begin position="163"/>
        <end position="186"/>
    </location>
</feature>
<dbReference type="Gene3D" id="1.50.40.10">
    <property type="entry name" value="Mitochondrial carrier domain"/>
    <property type="match status" value="1"/>
</dbReference>
<feature type="transmembrane region" description="Helical" evidence="10">
    <location>
        <begin position="113"/>
        <end position="133"/>
    </location>
</feature>
<keyword evidence="3 9" id="KW-0813">Transport</keyword>
<dbReference type="InterPro" id="IPR044712">
    <property type="entry name" value="SLC25A32-like"/>
</dbReference>
<dbReference type="AlphaFoldDB" id="A0A0C2MAW5"/>
<evidence type="ECO:0000256" key="10">
    <source>
        <dbReference type="SAM" id="Phobius"/>
    </source>
</evidence>